<accession>A0A1Q2MCX3</accession>
<sequence length="356" mass="39565">MLTELKNGKPGIIAKQIEMDFLKKGLRSGDRYFSANEVSVMFGISQSTADRAMRILSGQNKLVRKPRGGTFIGPGVSQPDRMSKINAVYVFFSAGMEEALSFDIISKCIYENFSNVGIQLISIPSEGGFNYFREIVDGAIERGNLLGSVLICGTREMYSYLNKHNIKSVVFGTLYSDQDFFISTDRDSTQSARLLVNYLVNRGRRKLLILIKNVGRAGSDQFIDSIYGSASMAGLSPADIKIRICNGNPEETVARINELFINGSSPDGIIVDGEYMLNLVEKVCANQDLVLNEDIEVVFEAGAIFNIRPQKYAHTCVMKEKEIFISELISKLRELTEGRSLPCEHIVLPVKLVEPK</sequence>
<evidence type="ECO:0000256" key="1">
    <source>
        <dbReference type="ARBA" id="ARBA00023015"/>
    </source>
</evidence>
<dbReference type="InterPro" id="IPR000524">
    <property type="entry name" value="Tscrpt_reg_HTH_GntR"/>
</dbReference>
<reference evidence="6" key="1">
    <citation type="submission" date="2017-02" db="EMBL/GenBank/DDBJ databases">
        <title>Comparative genomics and description of representatives of a novel lineage of planctomycetes thriving in anoxic sediments.</title>
        <authorList>
            <person name="Spring S."/>
            <person name="Bunk B."/>
            <person name="Sproer C."/>
        </authorList>
    </citation>
    <scope>NUCLEOTIDE SEQUENCE [LARGE SCALE GENOMIC DNA]</scope>
    <source>
        <strain evidence="6">SM-Chi-D1</strain>
    </source>
</reference>
<proteinExistence type="predicted"/>
<dbReference type="InterPro" id="IPR036388">
    <property type="entry name" value="WH-like_DNA-bd_sf"/>
</dbReference>
<evidence type="ECO:0000313" key="5">
    <source>
        <dbReference type="EMBL" id="AQQ70499.1"/>
    </source>
</evidence>
<keyword evidence="2" id="KW-0238">DNA-binding</keyword>
<feature type="domain" description="HTH gntR-type" evidence="4">
    <location>
        <begin position="13"/>
        <end position="72"/>
    </location>
</feature>
<evidence type="ECO:0000256" key="3">
    <source>
        <dbReference type="ARBA" id="ARBA00023163"/>
    </source>
</evidence>
<protein>
    <recommendedName>
        <fullName evidence="4">HTH gntR-type domain-containing protein</fullName>
    </recommendedName>
</protein>
<dbReference type="KEGG" id="pbas:SMSP2_00851"/>
<dbReference type="Gene3D" id="3.40.50.2300">
    <property type="match status" value="2"/>
</dbReference>
<dbReference type="SMART" id="SM00345">
    <property type="entry name" value="HTH_GNTR"/>
    <property type="match status" value="1"/>
</dbReference>
<dbReference type="OrthoDB" id="274982at2"/>
<keyword evidence="3" id="KW-0804">Transcription</keyword>
<dbReference type="STRING" id="1851148.SMSP2_00851"/>
<dbReference type="AlphaFoldDB" id="A0A1Q2MCX3"/>
<dbReference type="RefSeq" id="WP_146682759.1">
    <property type="nucleotide sequence ID" value="NZ_CP019646.1"/>
</dbReference>
<dbReference type="EMBL" id="CP019646">
    <property type="protein sequence ID" value="AQQ70499.1"/>
    <property type="molecule type" value="Genomic_DNA"/>
</dbReference>
<dbReference type="GO" id="GO:0003677">
    <property type="term" value="F:DNA binding"/>
    <property type="evidence" value="ECO:0007669"/>
    <property type="project" value="UniProtKB-KW"/>
</dbReference>
<dbReference type="InterPro" id="IPR028082">
    <property type="entry name" value="Peripla_BP_I"/>
</dbReference>
<dbReference type="GO" id="GO:0003700">
    <property type="term" value="F:DNA-binding transcription factor activity"/>
    <property type="evidence" value="ECO:0007669"/>
    <property type="project" value="InterPro"/>
</dbReference>
<dbReference type="Proteomes" id="UP000188181">
    <property type="component" value="Chromosome"/>
</dbReference>
<dbReference type="Gene3D" id="1.10.10.10">
    <property type="entry name" value="Winged helix-like DNA-binding domain superfamily/Winged helix DNA-binding domain"/>
    <property type="match status" value="1"/>
</dbReference>
<evidence type="ECO:0000256" key="2">
    <source>
        <dbReference type="ARBA" id="ARBA00023125"/>
    </source>
</evidence>
<gene>
    <name evidence="5" type="ORF">SMSP2_00851</name>
</gene>
<dbReference type="SUPFAM" id="SSF46785">
    <property type="entry name" value="Winged helix' DNA-binding domain"/>
    <property type="match status" value="1"/>
</dbReference>
<keyword evidence="1" id="KW-0805">Transcription regulation</keyword>
<keyword evidence="6" id="KW-1185">Reference proteome</keyword>
<dbReference type="SUPFAM" id="SSF53822">
    <property type="entry name" value="Periplasmic binding protein-like I"/>
    <property type="match status" value="1"/>
</dbReference>
<organism evidence="5 6">
    <name type="scientific">Limihaloglobus sulfuriphilus</name>
    <dbReference type="NCBI Taxonomy" id="1851148"/>
    <lineage>
        <taxon>Bacteria</taxon>
        <taxon>Pseudomonadati</taxon>
        <taxon>Planctomycetota</taxon>
        <taxon>Phycisphaerae</taxon>
        <taxon>Sedimentisphaerales</taxon>
        <taxon>Sedimentisphaeraceae</taxon>
        <taxon>Limihaloglobus</taxon>
    </lineage>
</organism>
<name>A0A1Q2MCX3_9BACT</name>
<evidence type="ECO:0000259" key="4">
    <source>
        <dbReference type="SMART" id="SM00345"/>
    </source>
</evidence>
<evidence type="ECO:0000313" key="6">
    <source>
        <dbReference type="Proteomes" id="UP000188181"/>
    </source>
</evidence>
<dbReference type="InterPro" id="IPR036390">
    <property type="entry name" value="WH_DNA-bd_sf"/>
</dbReference>